<keyword evidence="1" id="KW-0472">Membrane</keyword>
<reference evidence="2 3" key="1">
    <citation type="submission" date="2022-04" db="EMBL/GenBank/DDBJ databases">
        <title>Gracilibacillus sp. isolated from saltern.</title>
        <authorList>
            <person name="Won M."/>
            <person name="Lee C.-M."/>
            <person name="Woen H.-Y."/>
            <person name="Kwon S.-W."/>
        </authorList>
    </citation>
    <scope>NUCLEOTIDE SEQUENCE [LARGE SCALE GENOMIC DNA]</scope>
    <source>
        <strain evidence="2 3">SSPM10-3</strain>
    </source>
</reference>
<dbReference type="EMBL" id="CP095071">
    <property type="protein sequence ID" value="UOQ86554.1"/>
    <property type="molecule type" value="Genomic_DNA"/>
</dbReference>
<evidence type="ECO:0008006" key="4">
    <source>
        <dbReference type="Google" id="ProtNLM"/>
    </source>
</evidence>
<evidence type="ECO:0000313" key="3">
    <source>
        <dbReference type="Proteomes" id="UP000831537"/>
    </source>
</evidence>
<gene>
    <name evidence="2" type="ORF">MUN87_06615</name>
</gene>
<keyword evidence="1" id="KW-0812">Transmembrane</keyword>
<protein>
    <recommendedName>
        <fullName evidence="4">YrhC-like protein</fullName>
    </recommendedName>
</protein>
<evidence type="ECO:0000256" key="1">
    <source>
        <dbReference type="SAM" id="Phobius"/>
    </source>
</evidence>
<sequence>MSTQMKDFFGTIIICIIAFLPFGNYFDGGNYIETTVYTFGTIIIGLLSYIISFLRQLRREMRREDDSLSEE</sequence>
<keyword evidence="1" id="KW-1133">Transmembrane helix</keyword>
<name>A0ABY4GQM7_9BACI</name>
<organism evidence="2 3">
    <name type="scientific">Gracilibacillus salinarum</name>
    <dbReference type="NCBI Taxonomy" id="2932255"/>
    <lineage>
        <taxon>Bacteria</taxon>
        <taxon>Bacillati</taxon>
        <taxon>Bacillota</taxon>
        <taxon>Bacilli</taxon>
        <taxon>Bacillales</taxon>
        <taxon>Bacillaceae</taxon>
        <taxon>Gracilibacillus</taxon>
    </lineage>
</organism>
<dbReference type="Proteomes" id="UP000831537">
    <property type="component" value="Chromosome"/>
</dbReference>
<proteinExistence type="predicted"/>
<accession>A0ABY4GQM7</accession>
<keyword evidence="3" id="KW-1185">Reference proteome</keyword>
<dbReference type="RefSeq" id="WP_244746919.1">
    <property type="nucleotide sequence ID" value="NZ_CP095071.1"/>
</dbReference>
<feature type="transmembrane region" description="Helical" evidence="1">
    <location>
        <begin position="36"/>
        <end position="54"/>
    </location>
</feature>
<evidence type="ECO:0000313" key="2">
    <source>
        <dbReference type="EMBL" id="UOQ86554.1"/>
    </source>
</evidence>
<feature type="transmembrane region" description="Helical" evidence="1">
    <location>
        <begin position="7"/>
        <end position="24"/>
    </location>
</feature>